<feature type="region of interest" description="Disordered" evidence="1">
    <location>
        <begin position="40"/>
        <end position="79"/>
    </location>
</feature>
<organism evidence="2 3">
    <name type="scientific">Natrinema altunense</name>
    <dbReference type="NCBI Taxonomy" id="222984"/>
    <lineage>
        <taxon>Archaea</taxon>
        <taxon>Methanobacteriati</taxon>
        <taxon>Methanobacteriota</taxon>
        <taxon>Stenosarchaea group</taxon>
        <taxon>Halobacteria</taxon>
        <taxon>Halobacteriales</taxon>
        <taxon>Natrialbaceae</taxon>
        <taxon>Natrinema</taxon>
    </lineage>
</organism>
<gene>
    <name evidence="2" type="ORF">ELS17_00535</name>
</gene>
<evidence type="ECO:0000313" key="2">
    <source>
        <dbReference type="EMBL" id="RZH67992.1"/>
    </source>
</evidence>
<accession>A0A482XXU7</accession>
<feature type="compositionally biased region" description="Polar residues" evidence="1">
    <location>
        <begin position="42"/>
        <end position="51"/>
    </location>
</feature>
<dbReference type="RefSeq" id="WP_130169106.1">
    <property type="nucleotide sequence ID" value="NZ_SHMR01000001.1"/>
</dbReference>
<proteinExistence type="predicted"/>
<comment type="caution">
    <text evidence="2">The sequence shown here is derived from an EMBL/GenBank/DDBJ whole genome shotgun (WGS) entry which is preliminary data.</text>
</comment>
<sequence>MEITVTFNYGPLNAEFTGEDREKVQRELLEFANFIEEEKDTLSQLSTSSVDDGSGNEEEQTSATDWIESDSQTESGTSKFASLARKTGIDEEILNQIFKLPDNDEGVPSLNMYHFGDGTLALGKARNQRQSQASALLLYVWEECLDQKKIDYEKLDDALIESDVETERRDAMTQAFSQDAGDWFESDTSRIWLIGQGKNHARELLHELTEEIEGV</sequence>
<feature type="compositionally biased region" description="Polar residues" evidence="1">
    <location>
        <begin position="61"/>
        <end position="79"/>
    </location>
</feature>
<reference evidence="2 3" key="1">
    <citation type="submission" date="2019-02" db="EMBL/GenBank/DDBJ databases">
        <title>Genome analysis provides insights into bioremediation potentialities and Haloocin production by Natrinema altunense strain 4.1R isolated from Chott Douz in Tunisian desert.</title>
        <authorList>
            <person name="Najjari A."/>
            <person name="Youssef N."/>
            <person name="Ben Dhia O."/>
            <person name="Ferjani R."/>
            <person name="El Hidri D."/>
            <person name="Ouzari H.I."/>
            <person name="Cherif A."/>
        </authorList>
    </citation>
    <scope>NUCLEOTIDE SEQUENCE [LARGE SCALE GENOMIC DNA]</scope>
    <source>
        <strain evidence="2 3">4.1R</strain>
    </source>
</reference>
<dbReference type="Proteomes" id="UP000292704">
    <property type="component" value="Unassembled WGS sequence"/>
</dbReference>
<protein>
    <submittedName>
        <fullName evidence="2">Uncharacterized protein</fullName>
    </submittedName>
</protein>
<evidence type="ECO:0000313" key="3">
    <source>
        <dbReference type="Proteomes" id="UP000292704"/>
    </source>
</evidence>
<dbReference type="EMBL" id="SHMR01000001">
    <property type="protein sequence ID" value="RZH67992.1"/>
    <property type="molecule type" value="Genomic_DNA"/>
</dbReference>
<dbReference type="AlphaFoldDB" id="A0A482XXU7"/>
<name>A0A482XXU7_9EURY</name>
<evidence type="ECO:0000256" key="1">
    <source>
        <dbReference type="SAM" id="MobiDB-lite"/>
    </source>
</evidence>
<dbReference type="OrthoDB" id="199574at2157"/>